<gene>
    <name evidence="1" type="ORF">PIB30_015266</name>
</gene>
<evidence type="ECO:0000313" key="2">
    <source>
        <dbReference type="Proteomes" id="UP001341840"/>
    </source>
</evidence>
<organism evidence="1 2">
    <name type="scientific">Stylosanthes scabra</name>
    <dbReference type="NCBI Taxonomy" id="79078"/>
    <lineage>
        <taxon>Eukaryota</taxon>
        <taxon>Viridiplantae</taxon>
        <taxon>Streptophyta</taxon>
        <taxon>Embryophyta</taxon>
        <taxon>Tracheophyta</taxon>
        <taxon>Spermatophyta</taxon>
        <taxon>Magnoliopsida</taxon>
        <taxon>eudicotyledons</taxon>
        <taxon>Gunneridae</taxon>
        <taxon>Pentapetalae</taxon>
        <taxon>rosids</taxon>
        <taxon>fabids</taxon>
        <taxon>Fabales</taxon>
        <taxon>Fabaceae</taxon>
        <taxon>Papilionoideae</taxon>
        <taxon>50 kb inversion clade</taxon>
        <taxon>dalbergioids sensu lato</taxon>
        <taxon>Dalbergieae</taxon>
        <taxon>Pterocarpus clade</taxon>
        <taxon>Stylosanthes</taxon>
    </lineage>
</organism>
<sequence length="201" mass="21352">MKMSLMGGAITREFSIGAAETHGCVGNGARAVSRSAKVGAFAKKNWIAASMEDRAMPVEDAATKMRGISEVGYDGTRSSAEVGASVREKWSLTMAASRTSFVSAKGRATWRNELARFCRISPIVAKPPPLLAAIFPWDQEGACSEKAMRTAGCGGETETVEESVGFRVAGHSDSHSGLWSYDGCGLEVTQAAAPPEITWTW</sequence>
<accession>A0ABU6Y567</accession>
<reference evidence="1 2" key="1">
    <citation type="journal article" date="2023" name="Plants (Basel)">
        <title>Bridging the Gap: Combining Genomics and Transcriptomics Approaches to Understand Stylosanthes scabra, an Orphan Legume from the Brazilian Caatinga.</title>
        <authorList>
            <person name="Ferreira-Neto J.R.C."/>
            <person name="da Silva M.D."/>
            <person name="Binneck E."/>
            <person name="de Melo N.F."/>
            <person name="da Silva R.H."/>
            <person name="de Melo A.L.T.M."/>
            <person name="Pandolfi V."/>
            <person name="Bustamante F.O."/>
            <person name="Brasileiro-Vidal A.C."/>
            <person name="Benko-Iseppon A.M."/>
        </authorList>
    </citation>
    <scope>NUCLEOTIDE SEQUENCE [LARGE SCALE GENOMIC DNA]</scope>
    <source>
        <tissue evidence="1">Leaves</tissue>
    </source>
</reference>
<dbReference type="Proteomes" id="UP001341840">
    <property type="component" value="Unassembled WGS sequence"/>
</dbReference>
<dbReference type="EMBL" id="JASCZI010241697">
    <property type="protein sequence ID" value="MED6205144.1"/>
    <property type="molecule type" value="Genomic_DNA"/>
</dbReference>
<name>A0ABU6Y567_9FABA</name>
<proteinExistence type="predicted"/>
<keyword evidence="2" id="KW-1185">Reference proteome</keyword>
<protein>
    <submittedName>
        <fullName evidence="1">Uncharacterized protein</fullName>
    </submittedName>
</protein>
<comment type="caution">
    <text evidence="1">The sequence shown here is derived from an EMBL/GenBank/DDBJ whole genome shotgun (WGS) entry which is preliminary data.</text>
</comment>
<evidence type="ECO:0000313" key="1">
    <source>
        <dbReference type="EMBL" id="MED6205144.1"/>
    </source>
</evidence>